<dbReference type="AlphaFoldDB" id="A0AAV9EE85"/>
<keyword evidence="3" id="KW-1185">Reference proteome</keyword>
<reference evidence="2" key="2">
    <citation type="submission" date="2023-06" db="EMBL/GenBank/DDBJ databases">
        <authorList>
            <person name="Ma L."/>
            <person name="Liu K.-W."/>
            <person name="Li Z."/>
            <person name="Hsiao Y.-Y."/>
            <person name="Qi Y."/>
            <person name="Fu T."/>
            <person name="Tang G."/>
            <person name="Zhang D."/>
            <person name="Sun W.-H."/>
            <person name="Liu D.-K."/>
            <person name="Li Y."/>
            <person name="Chen G.-Z."/>
            <person name="Liu X.-D."/>
            <person name="Liao X.-Y."/>
            <person name="Jiang Y.-T."/>
            <person name="Yu X."/>
            <person name="Hao Y."/>
            <person name="Huang J."/>
            <person name="Zhao X.-W."/>
            <person name="Ke S."/>
            <person name="Chen Y.-Y."/>
            <person name="Wu W.-L."/>
            <person name="Hsu J.-L."/>
            <person name="Lin Y.-F."/>
            <person name="Huang M.-D."/>
            <person name="Li C.-Y."/>
            <person name="Huang L."/>
            <person name="Wang Z.-W."/>
            <person name="Zhao X."/>
            <person name="Zhong W.-Y."/>
            <person name="Peng D.-H."/>
            <person name="Ahmad S."/>
            <person name="Lan S."/>
            <person name="Zhang J.-S."/>
            <person name="Tsai W.-C."/>
            <person name="Van De Peer Y."/>
            <person name="Liu Z.-J."/>
        </authorList>
    </citation>
    <scope>NUCLEOTIDE SEQUENCE</scope>
    <source>
        <strain evidence="2">CP</strain>
        <tissue evidence="2">Leaves</tissue>
    </source>
</reference>
<feature type="transmembrane region" description="Helical" evidence="1">
    <location>
        <begin position="14"/>
        <end position="42"/>
    </location>
</feature>
<evidence type="ECO:0000313" key="2">
    <source>
        <dbReference type="EMBL" id="KAK1311178.1"/>
    </source>
</evidence>
<sequence length="60" mass="6944">MELHLVSNFPAMEFVIKSCSLCVCVCVCVFCVFLCFLVCVLLDMFEYFHVPFNCYGELML</sequence>
<reference evidence="2" key="1">
    <citation type="journal article" date="2023" name="Nat. Commun.">
        <title>Diploid and tetraploid genomes of Acorus and the evolution of monocots.</title>
        <authorList>
            <person name="Ma L."/>
            <person name="Liu K.W."/>
            <person name="Li Z."/>
            <person name="Hsiao Y.Y."/>
            <person name="Qi Y."/>
            <person name="Fu T."/>
            <person name="Tang G.D."/>
            <person name="Zhang D."/>
            <person name="Sun W.H."/>
            <person name="Liu D.K."/>
            <person name="Li Y."/>
            <person name="Chen G.Z."/>
            <person name="Liu X.D."/>
            <person name="Liao X.Y."/>
            <person name="Jiang Y.T."/>
            <person name="Yu X."/>
            <person name="Hao Y."/>
            <person name="Huang J."/>
            <person name="Zhao X.W."/>
            <person name="Ke S."/>
            <person name="Chen Y.Y."/>
            <person name="Wu W.L."/>
            <person name="Hsu J.L."/>
            <person name="Lin Y.F."/>
            <person name="Huang M.D."/>
            <person name="Li C.Y."/>
            <person name="Huang L."/>
            <person name="Wang Z.W."/>
            <person name="Zhao X."/>
            <person name="Zhong W.Y."/>
            <person name="Peng D.H."/>
            <person name="Ahmad S."/>
            <person name="Lan S."/>
            <person name="Zhang J.S."/>
            <person name="Tsai W.C."/>
            <person name="Van de Peer Y."/>
            <person name="Liu Z.J."/>
        </authorList>
    </citation>
    <scope>NUCLEOTIDE SEQUENCE</scope>
    <source>
        <strain evidence="2">CP</strain>
    </source>
</reference>
<protein>
    <submittedName>
        <fullName evidence="2">Uncharacterized protein</fullName>
    </submittedName>
</protein>
<evidence type="ECO:0000256" key="1">
    <source>
        <dbReference type="SAM" id="Phobius"/>
    </source>
</evidence>
<keyword evidence="1" id="KW-1133">Transmembrane helix</keyword>
<keyword evidence="1" id="KW-0472">Membrane</keyword>
<evidence type="ECO:0000313" key="3">
    <source>
        <dbReference type="Proteomes" id="UP001180020"/>
    </source>
</evidence>
<keyword evidence="1" id="KW-0812">Transmembrane</keyword>
<name>A0AAV9EE85_ACOCL</name>
<proteinExistence type="predicted"/>
<accession>A0AAV9EE85</accession>
<gene>
    <name evidence="2" type="ORF">QJS10_CPA08g01747</name>
</gene>
<comment type="caution">
    <text evidence="2">The sequence shown here is derived from an EMBL/GenBank/DDBJ whole genome shotgun (WGS) entry which is preliminary data.</text>
</comment>
<dbReference type="Proteomes" id="UP001180020">
    <property type="component" value="Unassembled WGS sequence"/>
</dbReference>
<organism evidence="2 3">
    <name type="scientific">Acorus calamus</name>
    <name type="common">Sweet flag</name>
    <dbReference type="NCBI Taxonomy" id="4465"/>
    <lineage>
        <taxon>Eukaryota</taxon>
        <taxon>Viridiplantae</taxon>
        <taxon>Streptophyta</taxon>
        <taxon>Embryophyta</taxon>
        <taxon>Tracheophyta</taxon>
        <taxon>Spermatophyta</taxon>
        <taxon>Magnoliopsida</taxon>
        <taxon>Liliopsida</taxon>
        <taxon>Acoraceae</taxon>
        <taxon>Acorus</taxon>
    </lineage>
</organism>
<dbReference type="EMBL" id="JAUJYO010000008">
    <property type="protein sequence ID" value="KAK1311178.1"/>
    <property type="molecule type" value="Genomic_DNA"/>
</dbReference>